<proteinExistence type="predicted"/>
<accession>A0ACB9DVU3</accession>
<organism evidence="1 2">
    <name type="scientific">Cichorium intybus</name>
    <name type="common">Chicory</name>
    <dbReference type="NCBI Taxonomy" id="13427"/>
    <lineage>
        <taxon>Eukaryota</taxon>
        <taxon>Viridiplantae</taxon>
        <taxon>Streptophyta</taxon>
        <taxon>Embryophyta</taxon>
        <taxon>Tracheophyta</taxon>
        <taxon>Spermatophyta</taxon>
        <taxon>Magnoliopsida</taxon>
        <taxon>eudicotyledons</taxon>
        <taxon>Gunneridae</taxon>
        <taxon>Pentapetalae</taxon>
        <taxon>asterids</taxon>
        <taxon>campanulids</taxon>
        <taxon>Asterales</taxon>
        <taxon>Asteraceae</taxon>
        <taxon>Cichorioideae</taxon>
        <taxon>Cichorieae</taxon>
        <taxon>Cichoriinae</taxon>
        <taxon>Cichorium</taxon>
    </lineage>
</organism>
<evidence type="ECO:0000313" key="2">
    <source>
        <dbReference type="Proteomes" id="UP001055811"/>
    </source>
</evidence>
<comment type="caution">
    <text evidence="1">The sequence shown here is derived from an EMBL/GenBank/DDBJ whole genome shotgun (WGS) entry which is preliminary data.</text>
</comment>
<protein>
    <submittedName>
        <fullName evidence="1">Uncharacterized protein</fullName>
    </submittedName>
</protein>
<evidence type="ECO:0000313" key="1">
    <source>
        <dbReference type="EMBL" id="KAI3750535.1"/>
    </source>
</evidence>
<reference evidence="2" key="1">
    <citation type="journal article" date="2022" name="Mol. Ecol. Resour.">
        <title>The genomes of chicory, endive, great burdock and yacon provide insights into Asteraceae palaeo-polyploidization history and plant inulin production.</title>
        <authorList>
            <person name="Fan W."/>
            <person name="Wang S."/>
            <person name="Wang H."/>
            <person name="Wang A."/>
            <person name="Jiang F."/>
            <person name="Liu H."/>
            <person name="Zhao H."/>
            <person name="Xu D."/>
            <person name="Zhang Y."/>
        </authorList>
    </citation>
    <scope>NUCLEOTIDE SEQUENCE [LARGE SCALE GENOMIC DNA]</scope>
    <source>
        <strain evidence="2">cv. Punajuju</strain>
    </source>
</reference>
<sequence length="169" mass="19865">MDPLPTQLDEDNLFLDFERLEDISNDEMIIMCILLNTKVDDPSQSDPSQKEWSLDQSFKEIDALMDIITLQPSMILPSESMQAESQVINLHLLMAYCEAVEKELIVLADAIDKRLIKKANPMRELTERSLYYLFQTHHKQFDYLKQECMKNFRVCSRAFYQLLLIFNYG</sequence>
<reference evidence="1 2" key="2">
    <citation type="journal article" date="2022" name="Mol. Ecol. Resour.">
        <title>The genomes of chicory, endive, great burdock and yacon provide insights into Asteraceae paleo-polyploidization history and plant inulin production.</title>
        <authorList>
            <person name="Fan W."/>
            <person name="Wang S."/>
            <person name="Wang H."/>
            <person name="Wang A."/>
            <person name="Jiang F."/>
            <person name="Liu H."/>
            <person name="Zhao H."/>
            <person name="Xu D."/>
            <person name="Zhang Y."/>
        </authorList>
    </citation>
    <scope>NUCLEOTIDE SEQUENCE [LARGE SCALE GENOMIC DNA]</scope>
    <source>
        <strain evidence="2">cv. Punajuju</strain>
        <tissue evidence="1">Leaves</tissue>
    </source>
</reference>
<dbReference type="Proteomes" id="UP001055811">
    <property type="component" value="Linkage Group LG04"/>
</dbReference>
<gene>
    <name evidence="1" type="ORF">L2E82_21176</name>
</gene>
<dbReference type="EMBL" id="CM042012">
    <property type="protein sequence ID" value="KAI3750535.1"/>
    <property type="molecule type" value="Genomic_DNA"/>
</dbReference>
<name>A0ACB9DVU3_CICIN</name>
<keyword evidence="2" id="KW-1185">Reference proteome</keyword>